<dbReference type="PANTHER" id="PTHR30024">
    <property type="entry name" value="ALIPHATIC SULFONATES-BINDING PROTEIN-RELATED"/>
    <property type="match status" value="1"/>
</dbReference>
<evidence type="ECO:0000256" key="1">
    <source>
        <dbReference type="ARBA" id="ARBA00004418"/>
    </source>
</evidence>
<reference evidence="4 5" key="1">
    <citation type="submission" date="2022-10" db="EMBL/GenBank/DDBJ databases">
        <title>Roseococcus glaciei nov., sp. nov., isolated from glacier.</title>
        <authorList>
            <person name="Liu Q."/>
            <person name="Xin Y.-H."/>
        </authorList>
    </citation>
    <scope>NUCLEOTIDE SEQUENCE [LARGE SCALE GENOMIC DNA]</scope>
    <source>
        <strain evidence="4 5">MDT2-1-1</strain>
    </source>
</reference>
<evidence type="ECO:0000313" key="5">
    <source>
        <dbReference type="Proteomes" id="UP001526430"/>
    </source>
</evidence>
<accession>A0ABT3NZ04</accession>
<evidence type="ECO:0000256" key="2">
    <source>
        <dbReference type="ARBA" id="ARBA00010742"/>
    </source>
</evidence>
<evidence type="ECO:0000256" key="3">
    <source>
        <dbReference type="ARBA" id="ARBA00022729"/>
    </source>
</evidence>
<evidence type="ECO:0000313" key="4">
    <source>
        <dbReference type="EMBL" id="MCW8087392.1"/>
    </source>
</evidence>
<dbReference type="EMBL" id="JAPFQI010000016">
    <property type="protein sequence ID" value="MCW8087392.1"/>
    <property type="molecule type" value="Genomic_DNA"/>
</dbReference>
<dbReference type="Proteomes" id="UP001526430">
    <property type="component" value="Unassembled WGS sequence"/>
</dbReference>
<dbReference type="Gene3D" id="3.40.190.10">
    <property type="entry name" value="Periplasmic binding protein-like II"/>
    <property type="match status" value="2"/>
</dbReference>
<name>A0ABT3NZ04_9PROT</name>
<dbReference type="RefSeq" id="WP_301591588.1">
    <property type="nucleotide sequence ID" value="NZ_JAPFQI010000016.1"/>
</dbReference>
<dbReference type="Pfam" id="PF13379">
    <property type="entry name" value="NMT1_2"/>
    <property type="match status" value="1"/>
</dbReference>
<proteinExistence type="inferred from homology"/>
<comment type="similarity">
    <text evidence="2">Belongs to the bacterial solute-binding protein SsuA/TauA family.</text>
</comment>
<organism evidence="4 5">
    <name type="scientific">Sabulicella glaciei</name>
    <dbReference type="NCBI Taxonomy" id="2984948"/>
    <lineage>
        <taxon>Bacteria</taxon>
        <taxon>Pseudomonadati</taxon>
        <taxon>Pseudomonadota</taxon>
        <taxon>Alphaproteobacteria</taxon>
        <taxon>Acetobacterales</taxon>
        <taxon>Acetobacteraceae</taxon>
        <taxon>Sabulicella</taxon>
    </lineage>
</organism>
<dbReference type="PANTHER" id="PTHR30024:SF47">
    <property type="entry name" value="TAURINE-BINDING PERIPLASMIC PROTEIN"/>
    <property type="match status" value="1"/>
</dbReference>
<keyword evidence="3" id="KW-0732">Signal</keyword>
<comment type="caution">
    <text evidence="4">The sequence shown here is derived from an EMBL/GenBank/DDBJ whole genome shotgun (WGS) entry which is preliminary data.</text>
</comment>
<gene>
    <name evidence="4" type="ORF">OF850_17320</name>
</gene>
<sequence>MKHDTSLARRTLLVGGGAALATPASGQGRAGRTDKVVFGIGLSAPFAPYVALVDRGIAARHGLNAEYRIFESSIGGMEAVVTGNAHVAFGSELSALRPRASGARILGVGRPLVSDKDIGIGVSAAIQGPQDFRGKRVGMIRGTAADYLFHLFCRRHGLTEGNGPNDVRVLAVQAPEWVPALQRGDIDAFFGWEPWLTRLPTIVRGARVYAYSSDDGLYQLWYTMVFREDWAREDPDSAGATYRAVADAMAWVNANRDEAAQLAARTFRTPLNDMRVQMAGNTYLLDTKREHPVRIKQVAAWAKGRGLLNVEDTDRLVDDYYYPEIARRYAPQLTDF</sequence>
<protein>
    <submittedName>
        <fullName evidence="4">ABC transporter substrate-binding protein</fullName>
    </submittedName>
</protein>
<keyword evidence="5" id="KW-1185">Reference proteome</keyword>
<dbReference type="SUPFAM" id="SSF53850">
    <property type="entry name" value="Periplasmic binding protein-like II"/>
    <property type="match status" value="1"/>
</dbReference>
<comment type="subcellular location">
    <subcellularLocation>
        <location evidence="1">Periplasm</location>
    </subcellularLocation>
</comment>